<reference evidence="2" key="2">
    <citation type="submission" date="2021-08" db="EMBL/GenBank/DDBJ databases">
        <authorList>
            <person name="Gostincar C."/>
            <person name="Sun X."/>
            <person name="Song Z."/>
            <person name="Gunde-Cimerman N."/>
        </authorList>
    </citation>
    <scope>NUCLEOTIDE SEQUENCE</scope>
    <source>
        <strain evidence="2">EXF-8016</strain>
    </source>
</reference>
<feature type="non-terminal residue" evidence="2">
    <location>
        <position position="197"/>
    </location>
</feature>
<name>A0A9P8K796_AURME</name>
<reference evidence="2" key="1">
    <citation type="journal article" date="2021" name="J Fungi (Basel)">
        <title>Virulence traits and population genomics of the black yeast Aureobasidium melanogenum.</title>
        <authorList>
            <person name="Cernosa A."/>
            <person name="Sun X."/>
            <person name="Gostincar C."/>
            <person name="Fang C."/>
            <person name="Gunde-Cimerman N."/>
            <person name="Song Z."/>
        </authorList>
    </citation>
    <scope>NUCLEOTIDE SEQUENCE</scope>
    <source>
        <strain evidence="2">EXF-8016</strain>
    </source>
</reference>
<evidence type="ECO:0000256" key="1">
    <source>
        <dbReference type="SAM" id="MobiDB-lite"/>
    </source>
</evidence>
<feature type="compositionally biased region" description="Basic and acidic residues" evidence="1">
    <location>
        <begin position="76"/>
        <end position="91"/>
    </location>
</feature>
<sequence length="197" mass="21740">MQRNEHTLRPLINHTDLKAMVSTLGSKPGNPAPVLISASIPPQSEPQITTDDGAALGDDEHESEDEIYTEDDESPEQDHAMHNMDDDKISDYEDVNGDVDMRTLNANQTNILTSLAARRSLNTHTTKKRHAIQQQTPASHGGAQGEVMLFMLGDVQKLGPINIAGNDYDNAVNEFLDQLDLSFFARTMRSGDPVRVF</sequence>
<dbReference type="AlphaFoldDB" id="A0A9P8K796"/>
<feature type="region of interest" description="Disordered" evidence="1">
    <location>
        <begin position="24"/>
        <end position="92"/>
    </location>
</feature>
<feature type="compositionally biased region" description="Polar residues" evidence="1">
    <location>
        <begin position="40"/>
        <end position="50"/>
    </location>
</feature>
<accession>A0A9P8K796</accession>
<dbReference type="OrthoDB" id="3907547at2759"/>
<evidence type="ECO:0000313" key="2">
    <source>
        <dbReference type="EMBL" id="KAH0224616.1"/>
    </source>
</evidence>
<dbReference type="EMBL" id="JAHFYH010000018">
    <property type="protein sequence ID" value="KAH0224616.1"/>
    <property type="molecule type" value="Genomic_DNA"/>
</dbReference>
<gene>
    <name evidence="2" type="ORF">KCV03_g3512</name>
</gene>
<organism evidence="2 3">
    <name type="scientific">Aureobasidium melanogenum</name>
    <name type="common">Aureobasidium pullulans var. melanogenum</name>
    <dbReference type="NCBI Taxonomy" id="46634"/>
    <lineage>
        <taxon>Eukaryota</taxon>
        <taxon>Fungi</taxon>
        <taxon>Dikarya</taxon>
        <taxon>Ascomycota</taxon>
        <taxon>Pezizomycotina</taxon>
        <taxon>Dothideomycetes</taxon>
        <taxon>Dothideomycetidae</taxon>
        <taxon>Dothideales</taxon>
        <taxon>Saccotheciaceae</taxon>
        <taxon>Aureobasidium</taxon>
    </lineage>
</organism>
<evidence type="ECO:0000313" key="3">
    <source>
        <dbReference type="Proteomes" id="UP000767238"/>
    </source>
</evidence>
<protein>
    <submittedName>
        <fullName evidence="2">Uncharacterized protein</fullName>
    </submittedName>
</protein>
<comment type="caution">
    <text evidence="2">The sequence shown here is derived from an EMBL/GenBank/DDBJ whole genome shotgun (WGS) entry which is preliminary data.</text>
</comment>
<feature type="compositionally biased region" description="Acidic residues" evidence="1">
    <location>
        <begin position="57"/>
        <end position="75"/>
    </location>
</feature>
<proteinExistence type="predicted"/>
<dbReference type="Proteomes" id="UP000767238">
    <property type="component" value="Unassembled WGS sequence"/>
</dbReference>